<dbReference type="RefSeq" id="WP_147919754.1">
    <property type="nucleotide sequence ID" value="NZ_VRTY01000001.1"/>
</dbReference>
<evidence type="ECO:0000313" key="3">
    <source>
        <dbReference type="Proteomes" id="UP000321926"/>
    </source>
</evidence>
<keyword evidence="1" id="KW-1133">Transmembrane helix</keyword>
<evidence type="ECO:0000256" key="1">
    <source>
        <dbReference type="SAM" id="Phobius"/>
    </source>
</evidence>
<dbReference type="AlphaFoldDB" id="A0A5C8KG04"/>
<evidence type="ECO:0000313" key="2">
    <source>
        <dbReference type="EMBL" id="TXK52850.1"/>
    </source>
</evidence>
<proteinExistence type="predicted"/>
<name>A0A5C8KG04_9BACT</name>
<dbReference type="OrthoDB" id="851295at2"/>
<feature type="transmembrane region" description="Helical" evidence="1">
    <location>
        <begin position="37"/>
        <end position="53"/>
    </location>
</feature>
<keyword evidence="1" id="KW-0472">Membrane</keyword>
<sequence>MEAVPVHTSFEETYRQLLFIDRFILAALKKKILKRSFFYLGLTAVMVAAFFFTDSNVGAVGLFLSPVLWLCFGLYLLYLRWKTHKRRSVTLRDLATSIVAETDSEAKLSFTEEAINFMLATKTHTLKWSEFQAYLEEENTVYLFQDSPYAAWSFSDKEIAATAVKALKELAKRKLPVLSVA</sequence>
<dbReference type="Proteomes" id="UP000321926">
    <property type="component" value="Unassembled WGS sequence"/>
</dbReference>
<gene>
    <name evidence="2" type="ORF">FVR03_00305</name>
</gene>
<organism evidence="2 3">
    <name type="scientific">Pontibacter qinzhouensis</name>
    <dbReference type="NCBI Taxonomy" id="2603253"/>
    <lineage>
        <taxon>Bacteria</taxon>
        <taxon>Pseudomonadati</taxon>
        <taxon>Bacteroidota</taxon>
        <taxon>Cytophagia</taxon>
        <taxon>Cytophagales</taxon>
        <taxon>Hymenobacteraceae</taxon>
        <taxon>Pontibacter</taxon>
    </lineage>
</organism>
<reference evidence="2 3" key="1">
    <citation type="submission" date="2019-08" db="EMBL/GenBank/DDBJ databases">
        <authorList>
            <person name="Shi S."/>
        </authorList>
    </citation>
    <scope>NUCLEOTIDE SEQUENCE [LARGE SCALE GENOMIC DNA]</scope>
    <source>
        <strain evidence="2 3">GY10130</strain>
    </source>
</reference>
<keyword evidence="3" id="KW-1185">Reference proteome</keyword>
<feature type="transmembrane region" description="Helical" evidence="1">
    <location>
        <begin position="59"/>
        <end position="78"/>
    </location>
</feature>
<accession>A0A5C8KG04</accession>
<evidence type="ECO:0008006" key="4">
    <source>
        <dbReference type="Google" id="ProtNLM"/>
    </source>
</evidence>
<protein>
    <recommendedName>
        <fullName evidence="4">YcxB family protein</fullName>
    </recommendedName>
</protein>
<dbReference type="EMBL" id="VRTY01000001">
    <property type="protein sequence ID" value="TXK52850.1"/>
    <property type="molecule type" value="Genomic_DNA"/>
</dbReference>
<keyword evidence="1" id="KW-0812">Transmembrane</keyword>
<comment type="caution">
    <text evidence="2">The sequence shown here is derived from an EMBL/GenBank/DDBJ whole genome shotgun (WGS) entry which is preliminary data.</text>
</comment>